<sequence>MTKKLDVQATRSRTKKYEPILPGTKDWPVVWMAKHRKEFVEQVIEESFSHILSLKPNVIDLIEELELTLFKEKTRITQNPWVVDPEDEKAFWSGIKKQLIGVSKSEIEPGGADEKVAKQVLKAIVGRYAEEVAGNFKPSHYKMTRSLVTFGLTRFLNGARLKGIDRFFKSELSLMDKIQIVGEVDDLRKLAKLGTIVMVPTHFSNLDSVLIGWVISTLGLPPLIYGAGLNLFNIQIFAYFMNSLGAYKVDRRKKNLIYIETLKMYSSLAIRKGIHSLFFPGGTRSRSGKIEDRLKLGLLGTAIEAQRKNIQEKGEDAEKVFVVPMTLNYNFVLEAPSLIDDYLKIKGQERYYAESDEFSSSAKILNFIFKFMTKGGNISVSIGKPMDLFGNYVNGEGQSFDKYGRELKVYDYFRDIEGNVTTDLQREKEYTKMLAGKIVHEFHRINRVSASHLASFTAFYMLRKRHKKLDLYNFLRLSDEDLVINNDEFKATFKKMRDVVYETYKAGKIDIANHLTGDLDEVIEMGLKNCGMYHPKLPLVRNRQNNITTEDVKTLYYYSNRLKGYGFEKYI</sequence>
<proteinExistence type="predicted"/>
<feature type="domain" description="Phospholipid/glycerol acyltransferase" evidence="6">
    <location>
        <begin position="196"/>
        <end position="330"/>
    </location>
</feature>
<dbReference type="GO" id="GO:0006631">
    <property type="term" value="P:fatty acid metabolic process"/>
    <property type="evidence" value="ECO:0007669"/>
    <property type="project" value="TreeGrafter"/>
</dbReference>
<evidence type="ECO:0000313" key="7">
    <source>
        <dbReference type="EMBL" id="MDR6241057.1"/>
    </source>
</evidence>
<comment type="pathway">
    <text evidence="2">Phospholipid metabolism; CDP-diacylglycerol biosynthesis; CDP-diacylglycerol from sn-glycerol 3-phosphate: step 1/3.</text>
</comment>
<gene>
    <name evidence="7" type="ORF">HNQ88_004133</name>
</gene>
<dbReference type="InterPro" id="IPR022284">
    <property type="entry name" value="GPAT/DHAPAT"/>
</dbReference>
<dbReference type="GO" id="GO:0006072">
    <property type="term" value="P:glycerol-3-phosphate metabolic process"/>
    <property type="evidence" value="ECO:0007669"/>
    <property type="project" value="TreeGrafter"/>
</dbReference>
<evidence type="ECO:0000313" key="8">
    <source>
        <dbReference type="Proteomes" id="UP001185092"/>
    </source>
</evidence>
<protein>
    <recommendedName>
        <fullName evidence="4">Glycerol-3-phosphate acyltransferase</fullName>
        <ecNumber evidence="3">2.3.1.15</ecNumber>
    </recommendedName>
</protein>
<dbReference type="GO" id="GO:0019432">
    <property type="term" value="P:triglyceride biosynthetic process"/>
    <property type="evidence" value="ECO:0007669"/>
    <property type="project" value="TreeGrafter"/>
</dbReference>
<organism evidence="7 8">
    <name type="scientific">Aureibacter tunicatorum</name>
    <dbReference type="NCBI Taxonomy" id="866807"/>
    <lineage>
        <taxon>Bacteria</taxon>
        <taxon>Pseudomonadati</taxon>
        <taxon>Bacteroidota</taxon>
        <taxon>Cytophagia</taxon>
        <taxon>Cytophagales</taxon>
        <taxon>Persicobacteraceae</taxon>
        <taxon>Aureibacter</taxon>
    </lineage>
</organism>
<dbReference type="SMART" id="SM00563">
    <property type="entry name" value="PlsC"/>
    <property type="match status" value="1"/>
</dbReference>
<dbReference type="PANTHER" id="PTHR12563:SF17">
    <property type="entry name" value="DIHYDROXYACETONE PHOSPHATE ACYLTRANSFERASE"/>
    <property type="match status" value="1"/>
</dbReference>
<evidence type="ECO:0000256" key="4">
    <source>
        <dbReference type="ARBA" id="ARBA00013432"/>
    </source>
</evidence>
<reference evidence="7" key="1">
    <citation type="submission" date="2023-07" db="EMBL/GenBank/DDBJ databases">
        <title>Genomic Encyclopedia of Type Strains, Phase IV (KMG-IV): sequencing the most valuable type-strain genomes for metagenomic binning, comparative biology and taxonomic classification.</title>
        <authorList>
            <person name="Goeker M."/>
        </authorList>
    </citation>
    <scope>NUCLEOTIDE SEQUENCE</scope>
    <source>
        <strain evidence="7">DSM 26174</strain>
    </source>
</reference>
<evidence type="ECO:0000256" key="5">
    <source>
        <dbReference type="ARBA" id="ARBA00048427"/>
    </source>
</evidence>
<dbReference type="Proteomes" id="UP001185092">
    <property type="component" value="Unassembled WGS sequence"/>
</dbReference>
<keyword evidence="7" id="KW-0012">Acyltransferase</keyword>
<name>A0AAE3XR34_9BACT</name>
<evidence type="ECO:0000256" key="1">
    <source>
        <dbReference type="ARBA" id="ARBA00004184"/>
    </source>
</evidence>
<dbReference type="EC" id="2.3.1.15" evidence="3"/>
<dbReference type="Pfam" id="PF01553">
    <property type="entry name" value="Acyltransferase"/>
    <property type="match status" value="1"/>
</dbReference>
<dbReference type="GO" id="GO:0012505">
    <property type="term" value="C:endomembrane system"/>
    <property type="evidence" value="ECO:0007669"/>
    <property type="project" value="UniProtKB-SubCell"/>
</dbReference>
<evidence type="ECO:0000256" key="2">
    <source>
        <dbReference type="ARBA" id="ARBA00004765"/>
    </source>
</evidence>
<dbReference type="GO" id="GO:0004366">
    <property type="term" value="F:glycerol-3-phosphate O-acyltransferase activity"/>
    <property type="evidence" value="ECO:0007669"/>
    <property type="project" value="UniProtKB-EC"/>
</dbReference>
<dbReference type="SUPFAM" id="SSF69593">
    <property type="entry name" value="Glycerol-3-phosphate (1)-acyltransferase"/>
    <property type="match status" value="1"/>
</dbReference>
<evidence type="ECO:0000256" key="3">
    <source>
        <dbReference type="ARBA" id="ARBA00013113"/>
    </source>
</evidence>
<comment type="catalytic activity">
    <reaction evidence="5">
        <text>sn-glycerol 3-phosphate + an acyl-CoA = a 1-acyl-sn-glycero-3-phosphate + CoA</text>
        <dbReference type="Rhea" id="RHEA:15325"/>
        <dbReference type="ChEBI" id="CHEBI:57287"/>
        <dbReference type="ChEBI" id="CHEBI:57597"/>
        <dbReference type="ChEBI" id="CHEBI:57970"/>
        <dbReference type="ChEBI" id="CHEBI:58342"/>
        <dbReference type="EC" id="2.3.1.15"/>
    </reaction>
</comment>
<dbReference type="GO" id="GO:0008654">
    <property type="term" value="P:phospholipid biosynthetic process"/>
    <property type="evidence" value="ECO:0007669"/>
    <property type="project" value="TreeGrafter"/>
</dbReference>
<dbReference type="PANTHER" id="PTHR12563">
    <property type="entry name" value="GLYCEROL-3-PHOSPHATE ACYLTRANSFERASE"/>
    <property type="match status" value="1"/>
</dbReference>
<dbReference type="EMBL" id="JAVDQD010000006">
    <property type="protein sequence ID" value="MDR6241057.1"/>
    <property type="molecule type" value="Genomic_DNA"/>
</dbReference>
<keyword evidence="8" id="KW-1185">Reference proteome</keyword>
<comment type="caution">
    <text evidence="7">The sequence shown here is derived from an EMBL/GenBank/DDBJ whole genome shotgun (WGS) entry which is preliminary data.</text>
</comment>
<dbReference type="AlphaFoldDB" id="A0AAE3XR34"/>
<evidence type="ECO:0000259" key="6">
    <source>
        <dbReference type="SMART" id="SM00563"/>
    </source>
</evidence>
<dbReference type="RefSeq" id="WP_309941550.1">
    <property type="nucleotide sequence ID" value="NZ_AP025305.1"/>
</dbReference>
<comment type="subcellular location">
    <subcellularLocation>
        <location evidence="1">Endomembrane system</location>
        <topology evidence="1">Peripheral membrane protein</topology>
    </subcellularLocation>
</comment>
<keyword evidence="7" id="KW-0808">Transferase</keyword>
<dbReference type="InterPro" id="IPR002123">
    <property type="entry name" value="Plipid/glycerol_acylTrfase"/>
</dbReference>
<accession>A0AAE3XR34</accession>